<feature type="domain" description="Aminotransferase class V" evidence="1">
    <location>
        <begin position="26"/>
        <end position="298"/>
    </location>
</feature>
<organism evidence="2 3">
    <name type="scientific">Carbonactinospora thermoautotrophica</name>
    <dbReference type="NCBI Taxonomy" id="1469144"/>
    <lineage>
        <taxon>Bacteria</taxon>
        <taxon>Bacillati</taxon>
        <taxon>Actinomycetota</taxon>
        <taxon>Actinomycetes</taxon>
        <taxon>Kitasatosporales</taxon>
        <taxon>Carbonactinosporaceae</taxon>
        <taxon>Carbonactinospora</taxon>
    </lineage>
</organism>
<dbReference type="RefSeq" id="WP_066889737.1">
    <property type="nucleotide sequence ID" value="NZ_LAXD01000001.1"/>
</dbReference>
<dbReference type="EC" id="2.8.1.7" evidence="2"/>
<gene>
    <name evidence="2" type="ORF">LI90_3658</name>
</gene>
<dbReference type="STRING" id="1469144.LI90_3658"/>
<dbReference type="Gene3D" id="3.90.1150.10">
    <property type="entry name" value="Aspartate Aminotransferase, domain 1"/>
    <property type="match status" value="1"/>
</dbReference>
<keyword evidence="2" id="KW-0808">Transferase</keyword>
<sequence>MSTTDRVASRVSLAEAQALFAPQVTYLDTASAGLPPSTVTMALEQALAEWAAGRATPHGYDAAVTEARARFARLVGVDAEDVAVGAQTSVFSGQVAASLPPDAEVVAAEEDFTSVLFPFLARQGARVRLVPLSRVADAVSTRTALVAVSAVQSADGAVADLDAIAQAAAACGARTYIDVTQACGWLPFDASRFDYVVCSAYKWLLCPRGAAFLYVRPSRRDELPPVNACWYAGEDVWSSVYGGPLRLASSARRFDVSPAWLAWAGAVPALRLIDQVGVETIHGYDVALANRFRAGLGLPPGESAIVSVKGVPAGTCDRLRAAGIRTSVRAGCLRVSFHLYNTPADVDQVLAALA</sequence>
<keyword evidence="3" id="KW-1185">Reference proteome</keyword>
<name>A0A132MXI6_9ACTN</name>
<comment type="caution">
    <text evidence="2">The sequence shown here is derived from an EMBL/GenBank/DDBJ whole genome shotgun (WGS) entry which is preliminary data.</text>
</comment>
<dbReference type="OrthoDB" id="250246at2"/>
<reference evidence="3" key="1">
    <citation type="submission" date="2015-04" db="EMBL/GenBank/DDBJ databases">
        <title>Physiological reanalysis, assessment of diazotrophy, and genome sequences of multiple isolates of Streptomyces thermoautotrophicus.</title>
        <authorList>
            <person name="MacKellar D.C."/>
            <person name="Lieber L."/>
            <person name="Norman J."/>
            <person name="Bolger A."/>
            <person name="Tobin C."/>
            <person name="Murray J.W."/>
            <person name="Chang R."/>
            <person name="Ford T."/>
            <person name="Nguyen P.Q."/>
            <person name="Woodward J."/>
            <person name="Permingeat H."/>
            <person name="Joshi N.S."/>
            <person name="Silver P.A."/>
            <person name="Usadel B."/>
            <person name="Rutherford A.W."/>
            <person name="Friesen M."/>
            <person name="Prell J."/>
        </authorList>
    </citation>
    <scope>NUCLEOTIDE SEQUENCE [LARGE SCALE GENOMIC DNA]</scope>
    <source>
        <strain evidence="3">H1</strain>
    </source>
</reference>
<dbReference type="GO" id="GO:0031071">
    <property type="term" value="F:cysteine desulfurase activity"/>
    <property type="evidence" value="ECO:0007669"/>
    <property type="project" value="UniProtKB-EC"/>
</dbReference>
<dbReference type="EMBL" id="LAXD01000001">
    <property type="protein sequence ID" value="KWX02615.1"/>
    <property type="molecule type" value="Genomic_DNA"/>
</dbReference>
<evidence type="ECO:0000259" key="1">
    <source>
        <dbReference type="Pfam" id="PF00266"/>
    </source>
</evidence>
<evidence type="ECO:0000313" key="3">
    <source>
        <dbReference type="Proteomes" id="UP000070188"/>
    </source>
</evidence>
<protein>
    <submittedName>
        <fullName evidence="2">Cysteine desulfurase</fullName>
        <ecNumber evidence="2">2.8.1.7</ecNumber>
    </submittedName>
</protein>
<dbReference type="Pfam" id="PF00266">
    <property type="entry name" value="Aminotran_5"/>
    <property type="match status" value="1"/>
</dbReference>
<dbReference type="InterPro" id="IPR015424">
    <property type="entry name" value="PyrdxlP-dep_Trfase"/>
</dbReference>
<dbReference type="SUPFAM" id="SSF53383">
    <property type="entry name" value="PLP-dependent transferases"/>
    <property type="match status" value="1"/>
</dbReference>
<dbReference type="Proteomes" id="UP000070188">
    <property type="component" value="Unassembled WGS sequence"/>
</dbReference>
<dbReference type="InterPro" id="IPR015422">
    <property type="entry name" value="PyrdxlP-dep_Trfase_small"/>
</dbReference>
<dbReference type="PANTHER" id="PTHR43586">
    <property type="entry name" value="CYSTEINE DESULFURASE"/>
    <property type="match status" value="1"/>
</dbReference>
<dbReference type="InterPro" id="IPR000192">
    <property type="entry name" value="Aminotrans_V_dom"/>
</dbReference>
<dbReference type="Gene3D" id="3.40.640.10">
    <property type="entry name" value="Type I PLP-dependent aspartate aminotransferase-like (Major domain)"/>
    <property type="match status" value="1"/>
</dbReference>
<dbReference type="PATRIC" id="fig|1469144.10.peg.3924"/>
<dbReference type="AlphaFoldDB" id="A0A132MXI6"/>
<evidence type="ECO:0000313" key="2">
    <source>
        <dbReference type="EMBL" id="KWX02615.1"/>
    </source>
</evidence>
<dbReference type="PANTHER" id="PTHR43586:SF21">
    <property type="entry name" value="PYRIDOXAL PHOSPHATE (PLP)-DEPENDENT ASPARTATE AMINOTRANSFERASE SUPERFAMILY"/>
    <property type="match status" value="1"/>
</dbReference>
<dbReference type="InterPro" id="IPR015421">
    <property type="entry name" value="PyrdxlP-dep_Trfase_major"/>
</dbReference>
<accession>A0A132MXI6</accession>
<proteinExistence type="predicted"/>